<comment type="caution">
    <text evidence="1">The sequence shown here is derived from an EMBL/GenBank/DDBJ whole genome shotgun (WGS) entry which is preliminary data.</text>
</comment>
<evidence type="ECO:0000313" key="2">
    <source>
        <dbReference type="Proteomes" id="UP000603453"/>
    </source>
</evidence>
<evidence type="ECO:0008006" key="3">
    <source>
        <dbReference type="Google" id="ProtNLM"/>
    </source>
</evidence>
<dbReference type="Proteomes" id="UP000603453">
    <property type="component" value="Unassembled WGS sequence"/>
</dbReference>
<name>A0A8H7UVZ8_9FUNG</name>
<dbReference type="AlphaFoldDB" id="A0A8H7UVZ8"/>
<dbReference type="OrthoDB" id="2268828at2759"/>
<proteinExistence type="predicted"/>
<gene>
    <name evidence="1" type="ORF">INT47_008166</name>
</gene>
<dbReference type="EMBL" id="JAEPRD010000154">
    <property type="protein sequence ID" value="KAG2196072.1"/>
    <property type="molecule type" value="Genomic_DNA"/>
</dbReference>
<keyword evidence="2" id="KW-1185">Reference proteome</keyword>
<evidence type="ECO:0000313" key="1">
    <source>
        <dbReference type="EMBL" id="KAG2196072.1"/>
    </source>
</evidence>
<organism evidence="1 2">
    <name type="scientific">Mucor saturninus</name>
    <dbReference type="NCBI Taxonomy" id="64648"/>
    <lineage>
        <taxon>Eukaryota</taxon>
        <taxon>Fungi</taxon>
        <taxon>Fungi incertae sedis</taxon>
        <taxon>Mucoromycota</taxon>
        <taxon>Mucoromycotina</taxon>
        <taxon>Mucoromycetes</taxon>
        <taxon>Mucorales</taxon>
        <taxon>Mucorineae</taxon>
        <taxon>Mucoraceae</taxon>
        <taxon>Mucor</taxon>
    </lineage>
</organism>
<reference evidence="1" key="1">
    <citation type="submission" date="2020-12" db="EMBL/GenBank/DDBJ databases">
        <title>Metabolic potential, ecology and presence of endohyphal bacteria is reflected in genomic diversity of Mucoromycotina.</title>
        <authorList>
            <person name="Muszewska A."/>
            <person name="Okrasinska A."/>
            <person name="Steczkiewicz K."/>
            <person name="Drgas O."/>
            <person name="Orlowska M."/>
            <person name="Perlinska-Lenart U."/>
            <person name="Aleksandrzak-Piekarczyk T."/>
            <person name="Szatraj K."/>
            <person name="Zielenkiewicz U."/>
            <person name="Pilsyk S."/>
            <person name="Malc E."/>
            <person name="Mieczkowski P."/>
            <person name="Kruszewska J.S."/>
            <person name="Biernat P."/>
            <person name="Pawlowska J."/>
        </authorList>
    </citation>
    <scope>NUCLEOTIDE SEQUENCE</scope>
    <source>
        <strain evidence="1">WA0000017839</strain>
    </source>
</reference>
<accession>A0A8H7UVZ8</accession>
<sequence>MTSSTDPASRKSDHYPSYENVEAFVKTFETILLSNDVDPSITWKKYLPNAFMLNKNEKHRCLYTNYINPISQHAFWDEAKEKLIDRFGNSANKANNLEKNLDLRQLKNENIRDYVDRYLDTYRCLPYENSGSNSLDAIKFLKPLLPKAKEEVTNSLKKIQKVDMESYLPDNLEDLFKYLEKNIGDIYEAFYISVIVPNNNKTTMNNSETETAKSHSNIEGFANNKKRNFQNNNNCGILTKILQ</sequence>
<protein>
    <recommendedName>
        <fullName evidence="3">Retrotransposon gag domain-containing protein</fullName>
    </recommendedName>
</protein>